<accession>A0ACC2X701</accession>
<reference evidence="1" key="1">
    <citation type="submission" date="2023-04" db="EMBL/GenBank/DDBJ databases">
        <title>Draft Genome sequencing of Naganishia species isolated from polar environments using Oxford Nanopore Technology.</title>
        <authorList>
            <person name="Leo P."/>
            <person name="Venkateswaran K."/>
        </authorList>
    </citation>
    <scope>NUCLEOTIDE SEQUENCE</scope>
    <source>
        <strain evidence="1">DBVPG 5303</strain>
    </source>
</reference>
<dbReference type="Proteomes" id="UP001234202">
    <property type="component" value="Unassembled WGS sequence"/>
</dbReference>
<name>A0ACC2X701_9TREE</name>
<organism evidence="1 2">
    <name type="scientific">Naganishia onofrii</name>
    <dbReference type="NCBI Taxonomy" id="1851511"/>
    <lineage>
        <taxon>Eukaryota</taxon>
        <taxon>Fungi</taxon>
        <taxon>Dikarya</taxon>
        <taxon>Basidiomycota</taxon>
        <taxon>Agaricomycotina</taxon>
        <taxon>Tremellomycetes</taxon>
        <taxon>Filobasidiales</taxon>
        <taxon>Filobasidiaceae</taxon>
        <taxon>Naganishia</taxon>
    </lineage>
</organism>
<keyword evidence="2" id="KW-1185">Reference proteome</keyword>
<comment type="caution">
    <text evidence="1">The sequence shown here is derived from an EMBL/GenBank/DDBJ whole genome shotgun (WGS) entry which is preliminary data.</text>
</comment>
<evidence type="ECO:0000313" key="2">
    <source>
        <dbReference type="Proteomes" id="UP001234202"/>
    </source>
</evidence>
<proteinExistence type="predicted"/>
<dbReference type="EMBL" id="JASBWV010000023">
    <property type="protein sequence ID" value="KAJ9119830.1"/>
    <property type="molecule type" value="Genomic_DNA"/>
</dbReference>
<gene>
    <name evidence="1" type="ORF">QFC24_005543</name>
</gene>
<evidence type="ECO:0000313" key="1">
    <source>
        <dbReference type="EMBL" id="KAJ9119830.1"/>
    </source>
</evidence>
<protein>
    <submittedName>
        <fullName evidence="1">Uncharacterized protein</fullName>
    </submittedName>
</protein>
<sequence length="552" mass="60518">MPSSAKTSSNGAISTPRPKSKRGQATKADSDDEGVQPESKKARLEDEDVEDKKPARKARVKASITKAEAAADGIVEDADVKPKTNAPAARTKSAKVEVDGKENADETAPDVKPAKKPRASKSNPKVDPFHPDTLAKHPPRIGTTTSVSMTHIIGAHTSTSGGPEFALVNASELGANALAMFLKNQRRWESKGFEEASLEIWKRMMKKREEGGLAYNADHILPHGSYLINLGQPDATKRETSYKCFLDDLKRCEQLGIKLYNWHPGSTVGACTKSEALKNVAESINRAHKETENVICVIENMAGAGNVLGSKFEELAEIIEQVENKDRVGVCIDTCHTFAAGYDLRTKETYEKTMDDFERIVGFKYLKGMHLNDSQGGGLACHKDRHENIGLGEIGLECFRLIVQDPRLAQIPLILETPTFEETSVWRREIEILYELQRVEGSTEEIAKKLEEMTNAWRAELAEMRRISGKGPKEKKAPVKKGKKGKQVDDDDDEGHKGEVEKPVKAVRAKVKAAPKPKAAGKKRGKAVMDEELEHGDTSGTSDLSSAEEGSS</sequence>